<keyword evidence="3" id="KW-1185">Reference proteome</keyword>
<feature type="compositionally biased region" description="Basic and acidic residues" evidence="1">
    <location>
        <begin position="28"/>
        <end position="40"/>
    </location>
</feature>
<evidence type="ECO:0000313" key="2">
    <source>
        <dbReference type="EMBL" id="KAK3865456.1"/>
    </source>
</evidence>
<proteinExistence type="predicted"/>
<reference evidence="2" key="1">
    <citation type="submission" date="2023-10" db="EMBL/GenBank/DDBJ databases">
        <title>Genome assemblies of two species of porcelain crab, Petrolisthes cinctipes and Petrolisthes manimaculis (Anomura: Porcellanidae).</title>
        <authorList>
            <person name="Angst P."/>
        </authorList>
    </citation>
    <scope>NUCLEOTIDE SEQUENCE</scope>
    <source>
        <strain evidence="2">PB745_01</strain>
        <tissue evidence="2">Gill</tissue>
    </source>
</reference>
<dbReference type="AlphaFoldDB" id="A0AAE1F1W3"/>
<feature type="compositionally biased region" description="Basic and acidic residues" evidence="1">
    <location>
        <begin position="9"/>
        <end position="20"/>
    </location>
</feature>
<gene>
    <name evidence="2" type="ORF">Pcinc_028939</name>
</gene>
<organism evidence="2 3">
    <name type="scientific">Petrolisthes cinctipes</name>
    <name type="common">Flat porcelain crab</name>
    <dbReference type="NCBI Taxonomy" id="88211"/>
    <lineage>
        <taxon>Eukaryota</taxon>
        <taxon>Metazoa</taxon>
        <taxon>Ecdysozoa</taxon>
        <taxon>Arthropoda</taxon>
        <taxon>Crustacea</taxon>
        <taxon>Multicrustacea</taxon>
        <taxon>Malacostraca</taxon>
        <taxon>Eumalacostraca</taxon>
        <taxon>Eucarida</taxon>
        <taxon>Decapoda</taxon>
        <taxon>Pleocyemata</taxon>
        <taxon>Anomura</taxon>
        <taxon>Galatheoidea</taxon>
        <taxon>Porcellanidae</taxon>
        <taxon>Petrolisthes</taxon>
    </lineage>
</organism>
<dbReference type="EMBL" id="JAWQEG010003584">
    <property type="protein sequence ID" value="KAK3865456.1"/>
    <property type="molecule type" value="Genomic_DNA"/>
</dbReference>
<sequence length="95" mass="11568">MAMGEGELSQDHSKEDRNKCNDGVQMDKTMERERRRREQTALRSTPRYIDRRGRCYIENRLYWEIQQQQHIIHEYQETFKSSLQHQNSFTSTSRT</sequence>
<name>A0AAE1F1W3_PETCI</name>
<comment type="caution">
    <text evidence="2">The sequence shown here is derived from an EMBL/GenBank/DDBJ whole genome shotgun (WGS) entry which is preliminary data.</text>
</comment>
<protein>
    <submittedName>
        <fullName evidence="2">Uncharacterized protein</fullName>
    </submittedName>
</protein>
<evidence type="ECO:0000313" key="3">
    <source>
        <dbReference type="Proteomes" id="UP001286313"/>
    </source>
</evidence>
<accession>A0AAE1F1W3</accession>
<evidence type="ECO:0000256" key="1">
    <source>
        <dbReference type="SAM" id="MobiDB-lite"/>
    </source>
</evidence>
<feature type="region of interest" description="Disordered" evidence="1">
    <location>
        <begin position="1"/>
        <end position="45"/>
    </location>
</feature>
<dbReference type="Proteomes" id="UP001286313">
    <property type="component" value="Unassembled WGS sequence"/>
</dbReference>